<evidence type="ECO:0000259" key="6">
    <source>
        <dbReference type="PROSITE" id="PS50600"/>
    </source>
</evidence>
<feature type="compositionally biased region" description="Polar residues" evidence="5">
    <location>
        <begin position="773"/>
        <end position="782"/>
    </location>
</feature>
<proteinExistence type="inferred from homology"/>
<evidence type="ECO:0000256" key="3">
    <source>
        <dbReference type="ARBA" id="ARBA00022801"/>
    </source>
</evidence>
<feature type="region of interest" description="Disordered" evidence="5">
    <location>
        <begin position="476"/>
        <end position="498"/>
    </location>
</feature>
<sequence>MRYATEGIHYYNDEELDLLRQRTSAYFDTRVDVQQSVAANGDRSTRAQQLLLRLSQNADVHDDHIMMECSANTLHVVVDWMCNDQDIDMTKRERGGSYDTAAFKKFVRSQARENEMLKTGIVDFMKSGGKDKNLIHEAFHEVTEDAIAAAEVVDVECVKDRTLDLVSGDLVPRGNIFEAVEELTAALTDVDRRRKRKQGWEIVVREHNSARTHTRDITVQDVGGAVSLPDVTTVLKNPVADARTVHGGFREWRLASIRPSGDFNEGGEQPSWQGDYAVVRSDDKGDAQIRLQQENPTLRDLEEQMGTKVRREPPKQYWMPSRARCYFEKLFTRRMSLITRNNTDLLAVAGDVTTRRGKRSKTTRMRTTEENNPGRESVADVTMESNREKTIPRKEDHVERSEVEMQKLDKGATHTEKSPEATMTEAEETTERTAANCRIMTTEAMLERWEHLSRKDPWYNRMYLYATRGTIRSADLGHSESCGKTRQGKKGENTSSSADGLKVVDESNIYLFTWKGRREEIRLGETDVMCLAVGKWLNDNVMDMYLQSVYEEQCQGKDTAKVHVCTTFWNPQLLANQQGDTSKRGWELRVKSQTTKVHRQCKNLEVAPVVLIPINHKHHWMLLILLNLREFWTDGTWPNAIIVGSCHGYASPDWKALRTLLWHEYLNDNRRGPDVTRQLVDKSWNTCGDVFGRGLIHARYEDLASSLLQVRERQPPARQSKHTAVRKEKRKIERRPQGKSKTSPLMKSRADRAAVTKPQKAKQSEGNKRQRDSAPTSPASVKNRTRHNRSPPRAPRKTSCAKGVEDQPRRNIENPKRRRIIDGVGEEKEAIDLRGSDGVEAGDTEKPDVSQDAVRKTQQSDPHDNTEGGGGRSEGTCNEGESYAEDTSNEEENSDSGSYNNEDGDDDDEEEEDRSRSSGTEERCSEDNTQNTSRRTYGGTSDGRSEENNADKQLVLKEKANEGRWGKHVEKKGLRNVLIECNRMMTTVHGELSWHLRHWFWAERGVPLVRGAQTDHNNTMRNELRCQMSKDKTWRRKDEEPWGASHFKRALTKVFQIRKDGEKVGVTLQQLAFTKLVIRTEIEQTKKLSKASDQLLQMASIKNDIVNTARSRDTVMSFCIFKLDTDTHVADVATRYYRAGNTRRDMRAVDNNSDNAQDFEFEVLVPHTQSRASC</sequence>
<dbReference type="Pfam" id="PF02902">
    <property type="entry name" value="Peptidase_C48"/>
    <property type="match status" value="1"/>
</dbReference>
<accession>A0A388KX39</accession>
<dbReference type="PANTHER" id="PTHR46915:SF2">
    <property type="entry name" value="UBIQUITIN-LIKE PROTEASE 4"/>
    <property type="match status" value="1"/>
</dbReference>
<feature type="compositionally biased region" description="Polar residues" evidence="5">
    <location>
        <begin position="927"/>
        <end position="939"/>
    </location>
</feature>
<dbReference type="GO" id="GO:0008234">
    <property type="term" value="F:cysteine-type peptidase activity"/>
    <property type="evidence" value="ECO:0007669"/>
    <property type="project" value="UniProtKB-KW"/>
</dbReference>
<evidence type="ECO:0000256" key="2">
    <source>
        <dbReference type="ARBA" id="ARBA00022670"/>
    </source>
</evidence>
<keyword evidence="8" id="KW-1185">Reference proteome</keyword>
<dbReference type="SUPFAM" id="SSF54001">
    <property type="entry name" value="Cysteine proteinases"/>
    <property type="match status" value="1"/>
</dbReference>
<evidence type="ECO:0000256" key="4">
    <source>
        <dbReference type="ARBA" id="ARBA00022807"/>
    </source>
</evidence>
<dbReference type="PANTHER" id="PTHR46915">
    <property type="entry name" value="UBIQUITIN-LIKE PROTEASE 4-RELATED"/>
    <property type="match status" value="1"/>
</dbReference>
<feature type="compositionally biased region" description="Basic and acidic residues" evidence="5">
    <location>
        <begin position="803"/>
        <end position="815"/>
    </location>
</feature>
<feature type="compositionally biased region" description="Basic residues" evidence="5">
    <location>
        <begin position="783"/>
        <end position="796"/>
    </location>
</feature>
<feature type="compositionally biased region" description="Basic and acidic residues" evidence="5">
    <location>
        <begin position="825"/>
        <end position="855"/>
    </location>
</feature>
<dbReference type="PROSITE" id="PS50600">
    <property type="entry name" value="ULP_PROTEASE"/>
    <property type="match status" value="1"/>
</dbReference>
<name>A0A388KX39_CHABU</name>
<dbReference type="EMBL" id="BFEA01000206">
    <property type="protein sequence ID" value="GBG74578.1"/>
    <property type="molecule type" value="Genomic_DNA"/>
</dbReference>
<keyword evidence="3" id="KW-0378">Hydrolase</keyword>
<keyword evidence="4" id="KW-0788">Thiol protease</keyword>
<feature type="compositionally biased region" description="Basic residues" evidence="5">
    <location>
        <begin position="719"/>
        <end position="729"/>
    </location>
</feature>
<feature type="domain" description="Ubiquitin-like protease family profile" evidence="6">
    <location>
        <begin position="521"/>
        <end position="1174"/>
    </location>
</feature>
<dbReference type="GO" id="GO:0006508">
    <property type="term" value="P:proteolysis"/>
    <property type="evidence" value="ECO:0007669"/>
    <property type="project" value="UniProtKB-KW"/>
</dbReference>
<evidence type="ECO:0000313" key="7">
    <source>
        <dbReference type="EMBL" id="GBG74578.1"/>
    </source>
</evidence>
<dbReference type="InterPro" id="IPR038765">
    <property type="entry name" value="Papain-like_cys_pep_sf"/>
</dbReference>
<feature type="compositionally biased region" description="Acidic residues" evidence="5">
    <location>
        <begin position="882"/>
        <end position="894"/>
    </location>
</feature>
<feature type="compositionally biased region" description="Basic and acidic residues" evidence="5">
    <location>
        <begin position="762"/>
        <end position="772"/>
    </location>
</feature>
<dbReference type="Gene3D" id="3.40.395.10">
    <property type="entry name" value="Adenoviral Proteinase, Chain A"/>
    <property type="match status" value="1"/>
</dbReference>
<feature type="region of interest" description="Disordered" evidence="5">
    <location>
        <begin position="711"/>
        <end position="959"/>
    </location>
</feature>
<dbReference type="OrthoDB" id="1939479at2759"/>
<organism evidence="7 8">
    <name type="scientific">Chara braunii</name>
    <name type="common">Braun's stonewort</name>
    <dbReference type="NCBI Taxonomy" id="69332"/>
    <lineage>
        <taxon>Eukaryota</taxon>
        <taxon>Viridiplantae</taxon>
        <taxon>Streptophyta</taxon>
        <taxon>Charophyceae</taxon>
        <taxon>Charales</taxon>
        <taxon>Characeae</taxon>
        <taxon>Chara</taxon>
    </lineage>
</organism>
<evidence type="ECO:0000256" key="5">
    <source>
        <dbReference type="SAM" id="MobiDB-lite"/>
    </source>
</evidence>
<dbReference type="InterPro" id="IPR003653">
    <property type="entry name" value="Peptidase_C48_C"/>
</dbReference>
<protein>
    <recommendedName>
        <fullName evidence="6">Ubiquitin-like protease family profile domain-containing protein</fullName>
    </recommendedName>
</protein>
<feature type="compositionally biased region" description="Acidic residues" evidence="5">
    <location>
        <begin position="902"/>
        <end position="912"/>
    </location>
</feature>
<gene>
    <name evidence="7" type="ORF">CBR_g18987</name>
</gene>
<comment type="caution">
    <text evidence="7">The sequence shown here is derived from an EMBL/GenBank/DDBJ whole genome shotgun (WGS) entry which is preliminary data.</text>
</comment>
<keyword evidence="2" id="KW-0645">Protease</keyword>
<reference evidence="7 8" key="1">
    <citation type="journal article" date="2018" name="Cell">
        <title>The Chara Genome: Secondary Complexity and Implications for Plant Terrestrialization.</title>
        <authorList>
            <person name="Nishiyama T."/>
            <person name="Sakayama H."/>
            <person name="Vries J.D."/>
            <person name="Buschmann H."/>
            <person name="Saint-Marcoux D."/>
            <person name="Ullrich K.K."/>
            <person name="Haas F.B."/>
            <person name="Vanderstraeten L."/>
            <person name="Becker D."/>
            <person name="Lang D."/>
            <person name="Vosolsobe S."/>
            <person name="Rombauts S."/>
            <person name="Wilhelmsson P.K.I."/>
            <person name="Janitza P."/>
            <person name="Kern R."/>
            <person name="Heyl A."/>
            <person name="Rumpler F."/>
            <person name="Villalobos L.I.A.C."/>
            <person name="Clay J.M."/>
            <person name="Skokan R."/>
            <person name="Toyoda A."/>
            <person name="Suzuki Y."/>
            <person name="Kagoshima H."/>
            <person name="Schijlen E."/>
            <person name="Tajeshwar N."/>
            <person name="Catarino B."/>
            <person name="Hetherington A.J."/>
            <person name="Saltykova A."/>
            <person name="Bonnot C."/>
            <person name="Breuninger H."/>
            <person name="Symeonidi A."/>
            <person name="Radhakrishnan G.V."/>
            <person name="Van Nieuwerburgh F."/>
            <person name="Deforce D."/>
            <person name="Chang C."/>
            <person name="Karol K.G."/>
            <person name="Hedrich R."/>
            <person name="Ulvskov P."/>
            <person name="Glockner G."/>
            <person name="Delwiche C.F."/>
            <person name="Petrasek J."/>
            <person name="Van de Peer Y."/>
            <person name="Friml J."/>
            <person name="Beilby M."/>
            <person name="Dolan L."/>
            <person name="Kohara Y."/>
            <person name="Sugano S."/>
            <person name="Fujiyama A."/>
            <person name="Delaux P.-M."/>
            <person name="Quint M."/>
            <person name="TheiBen G."/>
            <person name="Hagemann M."/>
            <person name="Harholt J."/>
            <person name="Dunand C."/>
            <person name="Zachgo S."/>
            <person name="Langdale J."/>
            <person name="Maumus F."/>
            <person name="Straeten D.V.D."/>
            <person name="Gould S.B."/>
            <person name="Rensing S.A."/>
        </authorList>
    </citation>
    <scope>NUCLEOTIDE SEQUENCE [LARGE SCALE GENOMIC DNA]</scope>
    <source>
        <strain evidence="7 8">S276</strain>
    </source>
</reference>
<comment type="similarity">
    <text evidence="1">Belongs to the peptidase C48 family.</text>
</comment>
<evidence type="ECO:0000256" key="1">
    <source>
        <dbReference type="ARBA" id="ARBA00005234"/>
    </source>
</evidence>
<feature type="compositionally biased region" description="Basic and acidic residues" evidence="5">
    <location>
        <begin position="385"/>
        <end position="419"/>
    </location>
</feature>
<feature type="compositionally biased region" description="Basic and acidic residues" evidence="5">
    <location>
        <begin position="913"/>
        <end position="926"/>
    </location>
</feature>
<evidence type="ECO:0000313" key="8">
    <source>
        <dbReference type="Proteomes" id="UP000265515"/>
    </source>
</evidence>
<dbReference type="AlphaFoldDB" id="A0A388KX39"/>
<feature type="region of interest" description="Disordered" evidence="5">
    <location>
        <begin position="356"/>
        <end position="431"/>
    </location>
</feature>
<dbReference type="Gramene" id="GBG74578">
    <property type="protein sequence ID" value="GBG74578"/>
    <property type="gene ID" value="CBR_g18987"/>
</dbReference>
<dbReference type="GO" id="GO:0016926">
    <property type="term" value="P:protein desumoylation"/>
    <property type="evidence" value="ECO:0007669"/>
    <property type="project" value="UniProtKB-ARBA"/>
</dbReference>
<feature type="compositionally biased region" description="Basic and acidic residues" evidence="5">
    <location>
        <begin position="943"/>
        <end position="959"/>
    </location>
</feature>
<dbReference type="Proteomes" id="UP000265515">
    <property type="component" value="Unassembled WGS sequence"/>
</dbReference>